<evidence type="ECO:0000313" key="8">
    <source>
        <dbReference type="Proteomes" id="UP000027361"/>
    </source>
</evidence>
<evidence type="ECO:0000313" key="7">
    <source>
        <dbReference type="EMBL" id="KDN36595.1"/>
    </source>
</evidence>
<reference evidence="7 8" key="1">
    <citation type="submission" date="2014-05" db="EMBL/GenBank/DDBJ databases">
        <title>Draft genome sequence of a rare smut relative, Tilletiaria anomala UBC 951.</title>
        <authorList>
            <consortium name="DOE Joint Genome Institute"/>
            <person name="Toome M."/>
            <person name="Kuo A."/>
            <person name="Henrissat B."/>
            <person name="Lipzen A."/>
            <person name="Tritt A."/>
            <person name="Yoshinaga Y."/>
            <person name="Zane M."/>
            <person name="Barry K."/>
            <person name="Grigoriev I.V."/>
            <person name="Spatafora J.W."/>
            <person name="Aimea M.C."/>
        </authorList>
    </citation>
    <scope>NUCLEOTIDE SEQUENCE [LARGE SCALE GENOMIC DNA]</scope>
    <source>
        <strain evidence="7 8">UBC 951</strain>
    </source>
</reference>
<evidence type="ECO:0000256" key="3">
    <source>
        <dbReference type="ARBA" id="ARBA00022989"/>
    </source>
</evidence>
<organism evidence="7 8">
    <name type="scientific">Tilletiaria anomala (strain ATCC 24038 / CBS 436.72 / UBC 951)</name>
    <dbReference type="NCBI Taxonomy" id="1037660"/>
    <lineage>
        <taxon>Eukaryota</taxon>
        <taxon>Fungi</taxon>
        <taxon>Dikarya</taxon>
        <taxon>Basidiomycota</taxon>
        <taxon>Ustilaginomycotina</taxon>
        <taxon>Exobasidiomycetes</taxon>
        <taxon>Georgefischeriales</taxon>
        <taxon>Tilletiariaceae</taxon>
        <taxon>Tilletiaria</taxon>
    </lineage>
</organism>
<dbReference type="STRING" id="1037660.A0A066VDC1"/>
<gene>
    <name evidence="7" type="ORF">K437DRAFT_252298</name>
</gene>
<dbReference type="PANTHER" id="PTHR20855">
    <property type="entry name" value="ADIPOR/PROGESTIN RECEPTOR-RELATED"/>
    <property type="match status" value="1"/>
</dbReference>
<feature type="transmembrane region" description="Helical" evidence="6">
    <location>
        <begin position="584"/>
        <end position="603"/>
    </location>
</feature>
<dbReference type="Pfam" id="PF03006">
    <property type="entry name" value="HlyIII"/>
    <property type="match status" value="1"/>
</dbReference>
<keyword evidence="5" id="KW-0862">Zinc</keyword>
<protein>
    <submittedName>
        <fullName evidence="7">HlyIII-domain-containing protein</fullName>
    </submittedName>
</protein>
<feature type="transmembrane region" description="Helical" evidence="6">
    <location>
        <begin position="420"/>
        <end position="439"/>
    </location>
</feature>
<dbReference type="GO" id="GO:0016020">
    <property type="term" value="C:membrane"/>
    <property type="evidence" value="ECO:0007669"/>
    <property type="project" value="UniProtKB-SubCell"/>
</dbReference>
<feature type="binding site" evidence="5">
    <location>
        <position position="582"/>
    </location>
    <ligand>
        <name>Zn(2+)</name>
        <dbReference type="ChEBI" id="CHEBI:29105"/>
    </ligand>
</feature>
<feature type="binding site" evidence="5">
    <location>
        <position position="586"/>
    </location>
    <ligand>
        <name>Zn(2+)</name>
        <dbReference type="ChEBI" id="CHEBI:29105"/>
    </ligand>
</feature>
<dbReference type="InParanoid" id="A0A066VDC1"/>
<sequence length="677" mass="75305">MRIAPRALEAIQARRTRITSTIGAKARVTWQSKLHTREAPWNTWLDLPASLPLTLAALRDQVLAHLAAVEARFQSLRQSLPSTIAVSEKMFRSPSWYLKQGNDDFDAPDKYGDPMDQAILSSFYSHLSLLREELKLLVQRLPSSSSTVSSPFASSQMGISSLPSSLSLPRMPVNVNMLFDAFYARLPATPPSISPPNAAADDHHKDPKFEAACDLRRLLSAIKNNLEAVNETVNSVARKDCLLNAWSTLHQENHISRTLTRTRSGSFSALQSAQLSLVAANARESTAAFVRRMEERLVSLANTGRDRANDVVHRAAEAAKQTEDKIYRTALDLAKGGRQLITYADLPELWKNNEYILGGYRFIPSRNWGALLRSTFEVHNETGNILSHLIGIFIVLPLFWPDANSTSDVHTTPMDRLVQTIYLIAAVKCLVLSVSWHVMAGCADHKIFETFACVDYTGIAWLVAASIWTVIYNCFYCQPNLALLYSATTFIVGLVGAIVPFMDFFNRRENKKWRIAMFLGMCFTGIAPFSHAAFEQGLGKTAQFLSPIFPSLLAYVAGLVFYATHFPESLRPGLFDVVGHAHQWWHISIVIAICLHYRAALIWHEQRFDFSCAGTPPSASLPAFNELLASAGGLGGTHSLDRADKKIHRMRQFLGTLAGGNVGRFYDVIVDFLQTSF</sequence>
<keyword evidence="5" id="KW-0479">Metal-binding</keyword>
<evidence type="ECO:0000256" key="6">
    <source>
        <dbReference type="SAM" id="Phobius"/>
    </source>
</evidence>
<dbReference type="PANTHER" id="PTHR20855:SF97">
    <property type="entry name" value="ADIPOR-LIKE RECEPTOR IZH3-RELATED"/>
    <property type="match status" value="1"/>
</dbReference>
<name>A0A066VDC1_TILAU</name>
<dbReference type="GO" id="GO:0006882">
    <property type="term" value="P:intracellular zinc ion homeostasis"/>
    <property type="evidence" value="ECO:0007669"/>
    <property type="project" value="TreeGrafter"/>
</dbReference>
<dbReference type="InterPro" id="IPR004254">
    <property type="entry name" value="AdipoR/HlyIII-related"/>
</dbReference>
<feature type="transmembrane region" description="Helical" evidence="6">
    <location>
        <begin position="544"/>
        <end position="563"/>
    </location>
</feature>
<accession>A0A066VDC1</accession>
<dbReference type="Proteomes" id="UP000027361">
    <property type="component" value="Unassembled WGS sequence"/>
</dbReference>
<dbReference type="GO" id="GO:0038023">
    <property type="term" value="F:signaling receptor activity"/>
    <property type="evidence" value="ECO:0007669"/>
    <property type="project" value="TreeGrafter"/>
</dbReference>
<evidence type="ECO:0000256" key="2">
    <source>
        <dbReference type="ARBA" id="ARBA00022692"/>
    </source>
</evidence>
<feature type="binding site" evidence="5">
    <location>
        <position position="437"/>
    </location>
    <ligand>
        <name>Zn(2+)</name>
        <dbReference type="ChEBI" id="CHEBI:29105"/>
    </ligand>
</feature>
<comment type="caution">
    <text evidence="7">The sequence shown here is derived from an EMBL/GenBank/DDBJ whole genome shotgun (WGS) entry which is preliminary data.</text>
</comment>
<feature type="transmembrane region" description="Helical" evidence="6">
    <location>
        <begin position="483"/>
        <end position="501"/>
    </location>
</feature>
<evidence type="ECO:0000256" key="4">
    <source>
        <dbReference type="ARBA" id="ARBA00023136"/>
    </source>
</evidence>
<feature type="transmembrane region" description="Helical" evidence="6">
    <location>
        <begin position="382"/>
        <end position="400"/>
    </location>
</feature>
<keyword evidence="2 6" id="KW-0812">Transmembrane</keyword>
<dbReference type="EMBL" id="JMSN01000163">
    <property type="protein sequence ID" value="KDN36595.1"/>
    <property type="molecule type" value="Genomic_DNA"/>
</dbReference>
<feature type="transmembrane region" description="Helical" evidence="6">
    <location>
        <begin position="451"/>
        <end position="471"/>
    </location>
</feature>
<dbReference type="AlphaFoldDB" id="A0A066VDC1"/>
<evidence type="ECO:0000256" key="5">
    <source>
        <dbReference type="PIRSR" id="PIRSR604254-1"/>
    </source>
</evidence>
<dbReference type="HOGENOM" id="CLU_360963_0_0_1"/>
<dbReference type="GO" id="GO:0046872">
    <property type="term" value="F:metal ion binding"/>
    <property type="evidence" value="ECO:0007669"/>
    <property type="project" value="UniProtKB-KW"/>
</dbReference>
<dbReference type="GeneID" id="25263411"/>
<dbReference type="OrthoDB" id="5585746at2759"/>
<keyword evidence="3 6" id="KW-1133">Transmembrane helix</keyword>
<proteinExistence type="predicted"/>
<evidence type="ECO:0000256" key="1">
    <source>
        <dbReference type="ARBA" id="ARBA00004141"/>
    </source>
</evidence>
<dbReference type="RefSeq" id="XP_013240107.1">
    <property type="nucleotide sequence ID" value="XM_013384653.1"/>
</dbReference>
<keyword evidence="8" id="KW-1185">Reference proteome</keyword>
<comment type="subcellular location">
    <subcellularLocation>
        <location evidence="1">Membrane</location>
        <topology evidence="1">Multi-pass membrane protein</topology>
    </subcellularLocation>
</comment>
<feature type="transmembrane region" description="Helical" evidence="6">
    <location>
        <begin position="513"/>
        <end position="532"/>
    </location>
</feature>
<keyword evidence="4 6" id="KW-0472">Membrane</keyword>